<dbReference type="RefSeq" id="WP_243995447.1">
    <property type="nucleotide sequence ID" value="NZ_JALHLE010000027.1"/>
</dbReference>
<sequence>MSLLVFIAASAATATPATLDTIIANARAGEKIVLAAGDYGKISIQGKKWLQPITLDMGMARATLEVTNSQGVRIVGGSFGRVNTGYAIHVRNSRNIEFSAVHMTSATRGLVIAQSQDVKVTRAEIDNMTIDGINIGSSQRITVTDSTCRNFNTGEAHPDCIQMWSSPKRGITQDVKLLRNRSDGEMQGFTAFNHIRNGIDDGGFDRITISDNWIRAYRVNGVAVYDCRHCVITNNVAVMPDDAQNKVMVRVFRCTDCTVEGNVDADRPRAR</sequence>
<proteinExistence type="predicted"/>
<dbReference type="InterPro" id="IPR011050">
    <property type="entry name" value="Pectin_lyase_fold/virulence"/>
</dbReference>
<organism evidence="2 3">
    <name type="scientific">Novosphingobium album</name>
    <name type="common">ex Hu et al. 2023</name>
    <dbReference type="NCBI Taxonomy" id="2930093"/>
    <lineage>
        <taxon>Bacteria</taxon>
        <taxon>Pseudomonadati</taxon>
        <taxon>Pseudomonadota</taxon>
        <taxon>Alphaproteobacteria</taxon>
        <taxon>Sphingomonadales</taxon>
        <taxon>Sphingomonadaceae</taxon>
        <taxon>Novosphingobium</taxon>
    </lineage>
</organism>
<feature type="domain" description="Right handed beta helix" evidence="1">
    <location>
        <begin position="87"/>
        <end position="238"/>
    </location>
</feature>
<dbReference type="Proteomes" id="UP001162880">
    <property type="component" value="Unassembled WGS sequence"/>
</dbReference>
<dbReference type="SUPFAM" id="SSF51126">
    <property type="entry name" value="Pectin lyase-like"/>
    <property type="match status" value="1"/>
</dbReference>
<accession>A0ABT0B5J4</accession>
<name>A0ABT0B5J4_9SPHN</name>
<dbReference type="EMBL" id="JALHLE010000027">
    <property type="protein sequence ID" value="MCJ2180074.1"/>
    <property type="molecule type" value="Genomic_DNA"/>
</dbReference>
<dbReference type="InterPro" id="IPR006626">
    <property type="entry name" value="PbH1"/>
</dbReference>
<reference evidence="2" key="1">
    <citation type="submission" date="2022-03" db="EMBL/GenBank/DDBJ databases">
        <title>Identification of a novel bacterium isolated from mangrove sediments.</title>
        <authorList>
            <person name="Pan X."/>
        </authorList>
    </citation>
    <scope>NUCLEOTIDE SEQUENCE</scope>
    <source>
        <strain evidence="2">B2580</strain>
    </source>
</reference>
<protein>
    <submittedName>
        <fullName evidence="2">Right-handed parallel beta-helix repeat-containing protein</fullName>
    </submittedName>
</protein>
<evidence type="ECO:0000313" key="2">
    <source>
        <dbReference type="EMBL" id="MCJ2180074.1"/>
    </source>
</evidence>
<evidence type="ECO:0000259" key="1">
    <source>
        <dbReference type="Pfam" id="PF13229"/>
    </source>
</evidence>
<keyword evidence="3" id="KW-1185">Reference proteome</keyword>
<dbReference type="Pfam" id="PF13229">
    <property type="entry name" value="Beta_helix"/>
    <property type="match status" value="1"/>
</dbReference>
<dbReference type="InterPro" id="IPR039448">
    <property type="entry name" value="Beta_helix"/>
</dbReference>
<comment type="caution">
    <text evidence="2">The sequence shown here is derived from an EMBL/GenBank/DDBJ whole genome shotgun (WGS) entry which is preliminary data.</text>
</comment>
<evidence type="ECO:0000313" key="3">
    <source>
        <dbReference type="Proteomes" id="UP001162880"/>
    </source>
</evidence>
<dbReference type="SMART" id="SM00710">
    <property type="entry name" value="PbH1"/>
    <property type="match status" value="4"/>
</dbReference>
<dbReference type="Gene3D" id="2.160.20.10">
    <property type="entry name" value="Single-stranded right-handed beta-helix, Pectin lyase-like"/>
    <property type="match status" value="1"/>
</dbReference>
<dbReference type="InterPro" id="IPR012334">
    <property type="entry name" value="Pectin_lyas_fold"/>
</dbReference>
<gene>
    <name evidence="2" type="ORF">MTR64_16005</name>
</gene>